<reference evidence="11" key="1">
    <citation type="submission" date="2017-08" db="EMBL/GenBank/DDBJ databases">
        <title>Direct submision.</title>
        <authorList>
            <person name="Kim S.-J."/>
            <person name="Rhee S.-K."/>
        </authorList>
    </citation>
    <scope>NUCLEOTIDE SEQUENCE [LARGE SCALE GENOMIC DNA]</scope>
    <source>
        <strain evidence="11">GI5</strain>
    </source>
</reference>
<gene>
    <name evidence="10" type="ORF">Kalk_09185</name>
</gene>
<dbReference type="InterPro" id="IPR036890">
    <property type="entry name" value="HATPase_C_sf"/>
</dbReference>
<dbReference type="Gene3D" id="3.30.565.10">
    <property type="entry name" value="Histidine kinase-like ATPase, C-terminal domain"/>
    <property type="match status" value="1"/>
</dbReference>
<dbReference type="InterPro" id="IPR003594">
    <property type="entry name" value="HATPase_dom"/>
</dbReference>
<keyword evidence="7" id="KW-0812">Transmembrane</keyword>
<dbReference type="SMART" id="SM00388">
    <property type="entry name" value="HisKA"/>
    <property type="match status" value="1"/>
</dbReference>
<dbReference type="InterPro" id="IPR001789">
    <property type="entry name" value="Sig_transdc_resp-reg_receiver"/>
</dbReference>
<dbReference type="SUPFAM" id="SSF52172">
    <property type="entry name" value="CheY-like"/>
    <property type="match status" value="1"/>
</dbReference>
<keyword evidence="7" id="KW-0472">Membrane</keyword>
<feature type="transmembrane region" description="Helical" evidence="7">
    <location>
        <begin position="305"/>
        <end position="327"/>
    </location>
</feature>
<feature type="domain" description="Histidine kinase" evidence="8">
    <location>
        <begin position="412"/>
        <end position="631"/>
    </location>
</feature>
<dbReference type="InterPro" id="IPR011623">
    <property type="entry name" value="7TMR_DISM_rcpt_extracell_dom1"/>
</dbReference>
<dbReference type="Pfam" id="PF07695">
    <property type="entry name" value="7TMR-DISM_7TM"/>
    <property type="match status" value="1"/>
</dbReference>
<feature type="transmembrane region" description="Helical" evidence="7">
    <location>
        <begin position="215"/>
        <end position="239"/>
    </location>
</feature>
<evidence type="ECO:0000256" key="6">
    <source>
        <dbReference type="PROSITE-ProRule" id="PRU00169"/>
    </source>
</evidence>
<dbReference type="GO" id="GO:0009927">
    <property type="term" value="F:histidine phosphotransfer kinase activity"/>
    <property type="evidence" value="ECO:0007669"/>
    <property type="project" value="TreeGrafter"/>
</dbReference>
<evidence type="ECO:0000259" key="8">
    <source>
        <dbReference type="PROSITE" id="PS50109"/>
    </source>
</evidence>
<feature type="modified residue" description="4-aspartylphosphate" evidence="6">
    <location>
        <position position="705"/>
    </location>
</feature>
<dbReference type="InterPro" id="IPR036097">
    <property type="entry name" value="HisK_dim/P_sf"/>
</dbReference>
<dbReference type="SUPFAM" id="SSF55874">
    <property type="entry name" value="ATPase domain of HSP90 chaperone/DNA topoisomerase II/histidine kinase"/>
    <property type="match status" value="1"/>
</dbReference>
<dbReference type="EC" id="2.7.13.3" evidence="2"/>
<dbReference type="GO" id="GO:0000155">
    <property type="term" value="F:phosphorelay sensor kinase activity"/>
    <property type="evidence" value="ECO:0007669"/>
    <property type="project" value="InterPro"/>
</dbReference>
<comment type="catalytic activity">
    <reaction evidence="1">
        <text>ATP + protein L-histidine = ADP + protein N-phospho-L-histidine.</text>
        <dbReference type="EC" id="2.7.13.3"/>
    </reaction>
</comment>
<protein>
    <recommendedName>
        <fullName evidence="2">histidine kinase</fullName>
        <ecNumber evidence="2">2.7.13.3</ecNumber>
    </recommendedName>
</protein>
<evidence type="ECO:0000256" key="5">
    <source>
        <dbReference type="ARBA" id="ARBA00022777"/>
    </source>
</evidence>
<dbReference type="Gene3D" id="2.60.40.2380">
    <property type="match status" value="1"/>
</dbReference>
<dbReference type="Gene3D" id="1.10.287.130">
    <property type="match status" value="1"/>
</dbReference>
<dbReference type="InterPro" id="IPR005467">
    <property type="entry name" value="His_kinase_dom"/>
</dbReference>
<evidence type="ECO:0000256" key="2">
    <source>
        <dbReference type="ARBA" id="ARBA00012438"/>
    </source>
</evidence>
<evidence type="ECO:0000313" key="11">
    <source>
        <dbReference type="Proteomes" id="UP000235116"/>
    </source>
</evidence>
<accession>A0A2K9LJR2</accession>
<keyword evidence="3 6" id="KW-0597">Phosphoprotein</keyword>
<feature type="transmembrane region" description="Helical" evidence="7">
    <location>
        <begin position="334"/>
        <end position="359"/>
    </location>
</feature>
<keyword evidence="11" id="KW-1185">Reference proteome</keyword>
<dbReference type="Pfam" id="PF00072">
    <property type="entry name" value="Response_reg"/>
    <property type="match status" value="1"/>
</dbReference>
<feature type="transmembrane region" description="Helical" evidence="7">
    <location>
        <begin position="251"/>
        <end position="269"/>
    </location>
</feature>
<evidence type="ECO:0000256" key="1">
    <source>
        <dbReference type="ARBA" id="ARBA00000085"/>
    </source>
</evidence>
<dbReference type="EMBL" id="CP022684">
    <property type="protein sequence ID" value="AUM12578.1"/>
    <property type="molecule type" value="Genomic_DNA"/>
</dbReference>
<evidence type="ECO:0000259" key="9">
    <source>
        <dbReference type="PROSITE" id="PS50110"/>
    </source>
</evidence>
<sequence length="773" mass="87382">MDRRKLRARHTILLFLLLFCSNSKAIISLYDSSPVLDIGDKIEFLADPSGQLSFDQIRASKQFTPSQSARPSFGFSSSVYWVRFRIANLSSTKDWLLQVRYAPLDYIDFFSPSLDQPGAFNQYRGGDLVPPPSGRRKQTYTQFPLLPNDKVHTYYLRIKTQSSIILNLKVMTQDALQERSINEQYFQGAYFGVMSVMALYNFFVFLVIRDRSYLYYTGFIASTAVFQIALHGYAAVHFWPHSIWWNNVSNLFAACLSVGFCGKFAQNFIQLHKYHRPLNQALGILSLLCFLIGGLSLFINYQLIVMLISVIGFLVVTTSMLAAAYALKQGSRPAGFYLLAWLILLLLSLVHILVIVGILPTLPILENSVQIGGTLEAILLSMGLADRVNTLQKKALHISENANKMKDDFMSTITHELLTPVNGIKLSLELLKQNIDKPSDRQLLKTAENSSTHLMNLIESMFNFVELRRGNIKLIQEPVDLKWILTSIYDYFVSVNDNQSLHFHLNWDDSLPDFILTDERKITTMAVELIKNAYAFTQQGHISISARKVIGSQPKFQISIQDTGRGISKEKLKHLFEAFDQEDNSNLRQHNGLGIGLAVTRDILTLMGGFLDIQSEQDKGTTATITLPLTECNNTKPKLSPLRNQHQQSHHPKHKILVVEDNPVNSKLLCQVLQNAHYIAVAVGNGKEALEQLDNDPDFSAVLMDCQMPVMDGFQATRIIRRHHRHNNIPVIAITANISAEDRDHCLESGMSDVLTKPVRKDHIEAILLKWLS</sequence>
<evidence type="ECO:0000313" key="10">
    <source>
        <dbReference type="EMBL" id="AUM12578.1"/>
    </source>
</evidence>
<name>A0A2K9LJR2_9GAMM</name>
<dbReference type="PROSITE" id="PS50109">
    <property type="entry name" value="HIS_KIN"/>
    <property type="match status" value="1"/>
</dbReference>
<dbReference type="SMART" id="SM00387">
    <property type="entry name" value="HATPase_c"/>
    <property type="match status" value="1"/>
</dbReference>
<dbReference type="CDD" id="cd00082">
    <property type="entry name" value="HisKA"/>
    <property type="match status" value="1"/>
</dbReference>
<dbReference type="Pfam" id="PF02518">
    <property type="entry name" value="HATPase_c"/>
    <property type="match status" value="1"/>
</dbReference>
<dbReference type="Gene3D" id="3.40.50.2300">
    <property type="match status" value="1"/>
</dbReference>
<dbReference type="InterPro" id="IPR003661">
    <property type="entry name" value="HisK_dim/P_dom"/>
</dbReference>
<dbReference type="OrthoDB" id="9797243at2"/>
<feature type="transmembrane region" description="Helical" evidence="7">
    <location>
        <begin position="281"/>
        <end position="299"/>
    </location>
</feature>
<dbReference type="Pfam" id="PF00512">
    <property type="entry name" value="HisKA"/>
    <property type="match status" value="1"/>
</dbReference>
<dbReference type="SMART" id="SM00448">
    <property type="entry name" value="REC"/>
    <property type="match status" value="1"/>
</dbReference>
<dbReference type="SUPFAM" id="SSF47384">
    <property type="entry name" value="Homodimeric domain of signal transducing histidine kinase"/>
    <property type="match status" value="1"/>
</dbReference>
<dbReference type="RefSeq" id="WP_101893946.1">
    <property type="nucleotide sequence ID" value="NZ_CP022684.1"/>
</dbReference>
<dbReference type="GO" id="GO:0005886">
    <property type="term" value="C:plasma membrane"/>
    <property type="evidence" value="ECO:0007669"/>
    <property type="project" value="TreeGrafter"/>
</dbReference>
<dbReference type="Proteomes" id="UP000235116">
    <property type="component" value="Chromosome"/>
</dbReference>
<proteinExistence type="predicted"/>
<organism evidence="10 11">
    <name type="scientific">Ketobacter alkanivorans</name>
    <dbReference type="NCBI Taxonomy" id="1917421"/>
    <lineage>
        <taxon>Bacteria</taxon>
        <taxon>Pseudomonadati</taxon>
        <taxon>Pseudomonadota</taxon>
        <taxon>Gammaproteobacteria</taxon>
        <taxon>Pseudomonadales</taxon>
        <taxon>Ketobacteraceae</taxon>
        <taxon>Ketobacter</taxon>
    </lineage>
</organism>
<feature type="transmembrane region" description="Helical" evidence="7">
    <location>
        <begin position="189"/>
        <end position="208"/>
    </location>
</feature>
<evidence type="ECO:0000256" key="7">
    <source>
        <dbReference type="SAM" id="Phobius"/>
    </source>
</evidence>
<keyword evidence="5" id="KW-0418">Kinase</keyword>
<evidence type="ECO:0000256" key="4">
    <source>
        <dbReference type="ARBA" id="ARBA00022679"/>
    </source>
</evidence>
<evidence type="ECO:0000256" key="3">
    <source>
        <dbReference type="ARBA" id="ARBA00022553"/>
    </source>
</evidence>
<dbReference type="PANTHER" id="PTHR43047:SF66">
    <property type="entry name" value="HISKA"/>
    <property type="match status" value="1"/>
</dbReference>
<keyword evidence="7" id="KW-1133">Transmembrane helix</keyword>
<dbReference type="AlphaFoldDB" id="A0A2K9LJR2"/>
<dbReference type="Pfam" id="PF07696">
    <property type="entry name" value="7TMR-DISMED2"/>
    <property type="match status" value="1"/>
</dbReference>
<dbReference type="CDD" id="cd17546">
    <property type="entry name" value="REC_hyHK_CKI1_RcsC-like"/>
    <property type="match status" value="1"/>
</dbReference>
<dbReference type="PANTHER" id="PTHR43047">
    <property type="entry name" value="TWO-COMPONENT HISTIDINE PROTEIN KINASE"/>
    <property type="match status" value="1"/>
</dbReference>
<dbReference type="InterPro" id="IPR004358">
    <property type="entry name" value="Sig_transdc_His_kin-like_C"/>
</dbReference>
<dbReference type="PROSITE" id="PS50110">
    <property type="entry name" value="RESPONSE_REGULATORY"/>
    <property type="match status" value="1"/>
</dbReference>
<dbReference type="InterPro" id="IPR011622">
    <property type="entry name" value="7TMR_DISM_rcpt_extracell_dom2"/>
</dbReference>
<dbReference type="KEGG" id="kak:Kalk_09185"/>
<dbReference type="InterPro" id="IPR011006">
    <property type="entry name" value="CheY-like_superfamily"/>
</dbReference>
<feature type="domain" description="Response regulatory" evidence="9">
    <location>
        <begin position="655"/>
        <end position="772"/>
    </location>
</feature>
<dbReference type="PRINTS" id="PR00344">
    <property type="entry name" value="BCTRLSENSOR"/>
</dbReference>
<keyword evidence="4" id="KW-0808">Transferase</keyword>